<evidence type="ECO:0000256" key="1">
    <source>
        <dbReference type="SAM" id="MobiDB-lite"/>
    </source>
</evidence>
<dbReference type="Proteomes" id="UP001595836">
    <property type="component" value="Unassembled WGS sequence"/>
</dbReference>
<protein>
    <submittedName>
        <fullName evidence="3">Helicase-associated domain-containing protein</fullName>
    </submittedName>
</protein>
<keyword evidence="3" id="KW-0547">Nucleotide-binding</keyword>
<name>A0ABV9PJG1_9ACTN</name>
<dbReference type="Pfam" id="PF13625">
    <property type="entry name" value="Helicase_C_3"/>
    <property type="match status" value="1"/>
</dbReference>
<proteinExistence type="predicted"/>
<gene>
    <name evidence="3" type="ORF">ACFO7U_00535</name>
</gene>
<evidence type="ECO:0000313" key="3">
    <source>
        <dbReference type="EMBL" id="MFC4753267.1"/>
    </source>
</evidence>
<feature type="region of interest" description="Disordered" evidence="1">
    <location>
        <begin position="251"/>
        <end position="306"/>
    </location>
</feature>
<organism evidence="3 4">
    <name type="scientific">Dietzia aurantiaca</name>
    <dbReference type="NCBI Taxonomy" id="983873"/>
    <lineage>
        <taxon>Bacteria</taxon>
        <taxon>Bacillati</taxon>
        <taxon>Actinomycetota</taxon>
        <taxon>Actinomycetes</taxon>
        <taxon>Mycobacteriales</taxon>
        <taxon>Dietziaceae</taxon>
        <taxon>Dietzia</taxon>
    </lineage>
</organism>
<keyword evidence="3" id="KW-0378">Hydrolase</keyword>
<sequence length="842" mass="85051">MSTSRATSRPSAGEPGFPAWLAEQSDDALVRMCTLRPDVATPAPASLEVLASRLRLPASTARAMGTLSWPELLVLATAAALGADSGAVPLSAVAERLGVGSNRKNRKNDDDTAPFPTAVARLRDLALIWGEEDGARLVPVTASAIAAAPVVAPHPGEPGGPSLEEAWAGLSAPASGVLEAIARGRSPVGALGADASESVRAAAAELAAAGLAEITTGVDAVAGGPGGRGPAGDRAGSGPGEVVIPRAHALDRARHGARPAAASAATASGTASASASATTGATSGPSLLDLPAWADPVEPRTGRAAKNADASGGVAALDLLHRCDSVLAALSTIPLTTLKAGGVGVRELRRVARAAQLEESELPLLLEVLAAAGLIAVGDTEVGDIAYDSVWAPTEAADIWSARDPARRWAELVLAWWSMPRAPWRVGAELEGGGTVPALGDPVGPPPAAERARVLGALARLDPAAEPGDTLLPEVVRWFSPVWFSRAGGSPVTETVSEARRLGLVVVTTATSAARMLVDGSPAAATAGAPGTAPTVEELEPVLAAALPDPVSEVIVQADLTILAPGPLVPELAAEFALLADVESAGAATTYRVTESSLRRALDAGRTASGVRDLLARTSVTPVPQSLDYLVEDVARRHGRLRVGTALSFVRCDDPSLVAQVLGSPAAEKCALRMVAPTVLISQARPLDLVEALREDGYAPVVEDTSGAVVALSRPVARVHASSPGRAPRIPARAPGPADLRAALAAMRSADRVRAARTGAGGPGGAGGYTGEAAIARLHEAASTGSAVTVSVVDAQGRSTVRLIVPASVGGGRVEGIEPDTAEAVTLPLHRVISVADVDPTR</sequence>
<comment type="caution">
    <text evidence="3">The sequence shown here is derived from an EMBL/GenBank/DDBJ whole genome shotgun (WGS) entry which is preliminary data.</text>
</comment>
<dbReference type="RefSeq" id="WP_344987719.1">
    <property type="nucleotide sequence ID" value="NZ_BAABCD010000001.1"/>
</dbReference>
<dbReference type="EMBL" id="JBHSHP010000001">
    <property type="protein sequence ID" value="MFC4753267.1"/>
    <property type="molecule type" value="Genomic_DNA"/>
</dbReference>
<evidence type="ECO:0000313" key="4">
    <source>
        <dbReference type="Proteomes" id="UP001595836"/>
    </source>
</evidence>
<dbReference type="InterPro" id="IPR032830">
    <property type="entry name" value="XPB/Ssl2_N"/>
</dbReference>
<keyword evidence="4" id="KW-1185">Reference proteome</keyword>
<evidence type="ECO:0000259" key="2">
    <source>
        <dbReference type="Pfam" id="PF13625"/>
    </source>
</evidence>
<keyword evidence="3" id="KW-0347">Helicase</keyword>
<accession>A0ABV9PJG1</accession>
<feature type="compositionally biased region" description="Low complexity" evidence="1">
    <location>
        <begin position="260"/>
        <end position="284"/>
    </location>
</feature>
<reference evidence="4" key="1">
    <citation type="journal article" date="2019" name="Int. J. Syst. Evol. Microbiol.">
        <title>The Global Catalogue of Microorganisms (GCM) 10K type strain sequencing project: providing services to taxonomists for standard genome sequencing and annotation.</title>
        <authorList>
            <consortium name="The Broad Institute Genomics Platform"/>
            <consortium name="The Broad Institute Genome Sequencing Center for Infectious Disease"/>
            <person name="Wu L."/>
            <person name="Ma J."/>
        </authorList>
    </citation>
    <scope>NUCLEOTIDE SEQUENCE [LARGE SCALE GENOMIC DNA]</scope>
    <source>
        <strain evidence="4">JCM 11882</strain>
    </source>
</reference>
<dbReference type="GO" id="GO:0004386">
    <property type="term" value="F:helicase activity"/>
    <property type="evidence" value="ECO:0007669"/>
    <property type="project" value="UniProtKB-KW"/>
</dbReference>
<keyword evidence="3" id="KW-0067">ATP-binding</keyword>
<feature type="domain" description="Helicase XPB/Ssl2 N-terminal" evidence="2">
    <location>
        <begin position="554"/>
        <end position="675"/>
    </location>
</feature>